<proteinExistence type="predicted"/>
<gene>
    <name evidence="1" type="ORF">K488DRAFT_87796</name>
</gene>
<organism evidence="1 2">
    <name type="scientific">Vararia minispora EC-137</name>
    <dbReference type="NCBI Taxonomy" id="1314806"/>
    <lineage>
        <taxon>Eukaryota</taxon>
        <taxon>Fungi</taxon>
        <taxon>Dikarya</taxon>
        <taxon>Basidiomycota</taxon>
        <taxon>Agaricomycotina</taxon>
        <taxon>Agaricomycetes</taxon>
        <taxon>Russulales</taxon>
        <taxon>Lachnocladiaceae</taxon>
        <taxon>Vararia</taxon>
    </lineage>
</organism>
<accession>A0ACB8QGI6</accession>
<dbReference type="Proteomes" id="UP000814128">
    <property type="component" value="Unassembled WGS sequence"/>
</dbReference>
<evidence type="ECO:0000313" key="2">
    <source>
        <dbReference type="Proteomes" id="UP000814128"/>
    </source>
</evidence>
<reference evidence="1" key="2">
    <citation type="journal article" date="2022" name="New Phytol.">
        <title>Evolutionary transition to the ectomycorrhizal habit in the genomes of a hyperdiverse lineage of mushroom-forming fungi.</title>
        <authorList>
            <person name="Looney B."/>
            <person name="Miyauchi S."/>
            <person name="Morin E."/>
            <person name="Drula E."/>
            <person name="Courty P.E."/>
            <person name="Kohler A."/>
            <person name="Kuo A."/>
            <person name="LaButti K."/>
            <person name="Pangilinan J."/>
            <person name="Lipzen A."/>
            <person name="Riley R."/>
            <person name="Andreopoulos W."/>
            <person name="He G."/>
            <person name="Johnson J."/>
            <person name="Nolan M."/>
            <person name="Tritt A."/>
            <person name="Barry K.W."/>
            <person name="Grigoriev I.V."/>
            <person name="Nagy L.G."/>
            <person name="Hibbett D."/>
            <person name="Henrissat B."/>
            <person name="Matheny P.B."/>
            <person name="Labbe J."/>
            <person name="Martin F.M."/>
        </authorList>
    </citation>
    <scope>NUCLEOTIDE SEQUENCE</scope>
    <source>
        <strain evidence="1">EC-137</strain>
    </source>
</reference>
<name>A0ACB8QGI6_9AGAM</name>
<dbReference type="EMBL" id="MU273623">
    <property type="protein sequence ID" value="KAI0030411.1"/>
    <property type="molecule type" value="Genomic_DNA"/>
</dbReference>
<keyword evidence="2" id="KW-1185">Reference proteome</keyword>
<sequence>MDPFLSRASSRVPPEVLQEIFAYTAYHAGFYDVWFSSCYGRAKLPTPLTLAQVCSKWRLASRSFKPLWRNIPCFNENLTKLALKLSKPLPFDVRIGYPKFDEPARARVLDPASLKAVISEIVRIRSLCVRLRGWGIGFDDDTESALDLQLTQVLEIMGQHSTPLLEEFEVRVMRPLDQLADTLPRFFSLPRLSMTCFTLDNCPVNYIANVCCGSLTVLYLRDCGLLDSAEDFLGALASLPSLESVYLQSCFALLTPDEHFLIPARSIKLPRLAHLVIEENPQYMDSILPYLDFPLTTQLWLTLNLVFGEDLTAAEWTALLRRFLLTLSEHFSSAIPHDTFFSQLYLEDDTDIMIQATKLAEDSGTIAPDWPWKEKSNGGLRLSHSMTIEVSNGRDYDLIRGTIPIVMKSLSSLRTVQRLSIWALKPVFILPPVAGQDSSIDWDGILAPLQHVDTLCMVSKIHVQSFVCAVCSRDAASNQKIFPKLRKLQFAGDLRKYTELDWRKVSEAVRSLALCCSLRVVEIDRRYEDDVGQGMLDALREIVEVKWVTKAFLML</sequence>
<comment type="caution">
    <text evidence="1">The sequence shown here is derived from an EMBL/GenBank/DDBJ whole genome shotgun (WGS) entry which is preliminary data.</text>
</comment>
<protein>
    <submittedName>
        <fullName evidence="1">Uncharacterized protein</fullName>
    </submittedName>
</protein>
<reference evidence="1" key="1">
    <citation type="submission" date="2021-02" db="EMBL/GenBank/DDBJ databases">
        <authorList>
            <consortium name="DOE Joint Genome Institute"/>
            <person name="Ahrendt S."/>
            <person name="Looney B.P."/>
            <person name="Miyauchi S."/>
            <person name="Morin E."/>
            <person name="Drula E."/>
            <person name="Courty P.E."/>
            <person name="Chicoki N."/>
            <person name="Fauchery L."/>
            <person name="Kohler A."/>
            <person name="Kuo A."/>
            <person name="Labutti K."/>
            <person name="Pangilinan J."/>
            <person name="Lipzen A."/>
            <person name="Riley R."/>
            <person name="Andreopoulos W."/>
            <person name="He G."/>
            <person name="Johnson J."/>
            <person name="Barry K.W."/>
            <person name="Grigoriev I.V."/>
            <person name="Nagy L."/>
            <person name="Hibbett D."/>
            <person name="Henrissat B."/>
            <person name="Matheny P.B."/>
            <person name="Labbe J."/>
            <person name="Martin F."/>
        </authorList>
    </citation>
    <scope>NUCLEOTIDE SEQUENCE</scope>
    <source>
        <strain evidence="1">EC-137</strain>
    </source>
</reference>
<evidence type="ECO:0000313" key="1">
    <source>
        <dbReference type="EMBL" id="KAI0030411.1"/>
    </source>
</evidence>